<sequence>MLFEGSLVVEKNVANNDGEVLAVCEAATHLLYAGLAPAKSVFFIDSQTAILALSSNTPTALTQLSAELKLQSSSHMVGLRPYSGSQVMLGSSAMKEPTEAKQGAESTQPEVPLALGRAKSIISTHIDKYTAMIQKTKSFEKPWETLATVSPILRHLKRAEAVARFHPTTGHDLLGVYLHWLGVAANEACPLCGFARMDGDHLLQCTGLVEYPADDIVSRYWEARCQMVKTPSTGVG</sequence>
<comment type="caution">
    <text evidence="1">The sequence shown here is derived from an EMBL/GenBank/DDBJ whole genome shotgun (WGS) entry which is preliminary data.</text>
</comment>
<evidence type="ECO:0000313" key="1">
    <source>
        <dbReference type="EMBL" id="GFY29482.1"/>
    </source>
</evidence>
<keyword evidence="2" id="KW-1185">Reference proteome</keyword>
<dbReference type="AlphaFoldDB" id="A0A8X6W704"/>
<dbReference type="Proteomes" id="UP000887159">
    <property type="component" value="Unassembled WGS sequence"/>
</dbReference>
<protein>
    <submittedName>
        <fullName evidence="1">Reverse transcriptase</fullName>
    </submittedName>
</protein>
<name>A0A8X6W704_TRICX</name>
<reference evidence="1" key="1">
    <citation type="submission" date="2020-08" db="EMBL/GenBank/DDBJ databases">
        <title>Multicomponent nature underlies the extraordinary mechanical properties of spider dragline silk.</title>
        <authorList>
            <person name="Kono N."/>
            <person name="Nakamura H."/>
            <person name="Mori M."/>
            <person name="Yoshida Y."/>
            <person name="Ohtoshi R."/>
            <person name="Malay A.D."/>
            <person name="Moran D.A.P."/>
            <person name="Tomita M."/>
            <person name="Numata K."/>
            <person name="Arakawa K."/>
        </authorList>
    </citation>
    <scope>NUCLEOTIDE SEQUENCE</scope>
</reference>
<keyword evidence="1" id="KW-0548">Nucleotidyltransferase</keyword>
<evidence type="ECO:0000313" key="2">
    <source>
        <dbReference type="Proteomes" id="UP000887159"/>
    </source>
</evidence>
<dbReference type="GO" id="GO:0003964">
    <property type="term" value="F:RNA-directed DNA polymerase activity"/>
    <property type="evidence" value="ECO:0007669"/>
    <property type="project" value="UniProtKB-KW"/>
</dbReference>
<accession>A0A8X6W704</accession>
<keyword evidence="1" id="KW-0695">RNA-directed DNA polymerase</keyword>
<dbReference type="EMBL" id="BMAU01021388">
    <property type="protein sequence ID" value="GFY29482.1"/>
    <property type="molecule type" value="Genomic_DNA"/>
</dbReference>
<keyword evidence="1" id="KW-0808">Transferase</keyword>
<proteinExistence type="predicted"/>
<gene>
    <name evidence="1" type="primary">RF55_23213</name>
    <name evidence="1" type="ORF">TNCV_2626531</name>
</gene>
<organism evidence="1 2">
    <name type="scientific">Trichonephila clavipes</name>
    <name type="common">Golden silk orbweaver</name>
    <name type="synonym">Nephila clavipes</name>
    <dbReference type="NCBI Taxonomy" id="2585209"/>
    <lineage>
        <taxon>Eukaryota</taxon>
        <taxon>Metazoa</taxon>
        <taxon>Ecdysozoa</taxon>
        <taxon>Arthropoda</taxon>
        <taxon>Chelicerata</taxon>
        <taxon>Arachnida</taxon>
        <taxon>Araneae</taxon>
        <taxon>Araneomorphae</taxon>
        <taxon>Entelegynae</taxon>
        <taxon>Araneoidea</taxon>
        <taxon>Nephilidae</taxon>
        <taxon>Trichonephila</taxon>
    </lineage>
</organism>